<keyword evidence="2 4" id="KW-0812">Transmembrane</keyword>
<reference evidence="4" key="1">
    <citation type="submission" date="2025-08" db="UniProtKB">
        <authorList>
            <consortium name="RefSeq"/>
        </authorList>
    </citation>
    <scope>IDENTIFICATION</scope>
</reference>
<protein>
    <submittedName>
        <fullName evidence="4">Transmembrane protein 18 isoform X3</fullName>
    </submittedName>
</protein>
<feature type="compositionally biased region" description="Basic and acidic residues" evidence="1">
    <location>
        <begin position="173"/>
        <end position="191"/>
    </location>
</feature>
<dbReference type="Pfam" id="PF14770">
    <property type="entry name" value="TMEM18"/>
    <property type="match status" value="1"/>
</dbReference>
<feature type="region of interest" description="Disordered" evidence="1">
    <location>
        <begin position="167"/>
        <end position="191"/>
    </location>
</feature>
<feature type="transmembrane region" description="Helical" evidence="2">
    <location>
        <begin position="87"/>
        <end position="105"/>
    </location>
</feature>
<keyword evidence="2" id="KW-1133">Transmembrane helix</keyword>
<dbReference type="RefSeq" id="XP_065652559.1">
    <property type="nucleotide sequence ID" value="XM_065796487.1"/>
</dbReference>
<name>A0ABM4BTS8_HYDVU</name>
<evidence type="ECO:0000313" key="4">
    <source>
        <dbReference type="RefSeq" id="XP_065652559.1"/>
    </source>
</evidence>
<gene>
    <name evidence="4" type="primary">LOC101235217</name>
</gene>
<sequence>MASNEGLFSNFLNSLKDLHSEISKQFITEKTSAPNLQHEMPDFVMQVHTYWDFIRALPYNTIWMVCLMLFHIASFLLIISTQNYYKIQYALFFFFLVLVSLSEKINEIAAQHWKLFSHENFFDSGGLFISTVFSLPLLINCLLLIVIWLKFSFKALVVIKSKKLLSSNTKQGSTKDDNRAQELESEIKKEK</sequence>
<evidence type="ECO:0000256" key="1">
    <source>
        <dbReference type="SAM" id="MobiDB-lite"/>
    </source>
</evidence>
<accession>A0ABM4BTS8</accession>
<dbReference type="Proteomes" id="UP001652625">
    <property type="component" value="Chromosome 04"/>
</dbReference>
<keyword evidence="3" id="KW-1185">Reference proteome</keyword>
<feature type="transmembrane region" description="Helical" evidence="2">
    <location>
        <begin position="61"/>
        <end position="80"/>
    </location>
</feature>
<dbReference type="GeneID" id="101235217"/>
<keyword evidence="2" id="KW-0472">Membrane</keyword>
<organism evidence="3 4">
    <name type="scientific">Hydra vulgaris</name>
    <name type="common">Hydra</name>
    <name type="synonym">Hydra attenuata</name>
    <dbReference type="NCBI Taxonomy" id="6087"/>
    <lineage>
        <taxon>Eukaryota</taxon>
        <taxon>Metazoa</taxon>
        <taxon>Cnidaria</taxon>
        <taxon>Hydrozoa</taxon>
        <taxon>Hydroidolina</taxon>
        <taxon>Anthoathecata</taxon>
        <taxon>Aplanulata</taxon>
        <taxon>Hydridae</taxon>
        <taxon>Hydra</taxon>
    </lineage>
</organism>
<dbReference type="InterPro" id="IPR026721">
    <property type="entry name" value="TMEM18"/>
</dbReference>
<proteinExistence type="predicted"/>
<feature type="transmembrane region" description="Helical" evidence="2">
    <location>
        <begin position="125"/>
        <end position="149"/>
    </location>
</feature>
<evidence type="ECO:0000313" key="3">
    <source>
        <dbReference type="Proteomes" id="UP001652625"/>
    </source>
</evidence>
<evidence type="ECO:0000256" key="2">
    <source>
        <dbReference type="SAM" id="Phobius"/>
    </source>
</evidence>